<name>A0A1I7YXZ8_9BILA</name>
<sequence>MKANLRLINILINIDNYLSYPVFALSIIILLVSLRISSKSLSRLYCVNIALPSFVCTALFITMQITLRVDPTILTDERKHKYYVYFKYLYAFLRLLTLNGYVYFSTITVCLAYIGHVCPMLFYSIFHSRKIVVLFVVCYVWTVISVLLHASRTFLTDALHLVSENFNFGPFMWIQVVIALLCYALMIATYVRTVISLRSHRNVVSVKKTNASSEARWRTLKSILIYCTPPNIIAAAAIGGYVCDSAIETAGYLIPANWPSEEAYIQWITTEDGCADIRVWTQASTNIRLLISCSTALIAFHEYRQCLYKTALAVGALLPKKWRPKKVLYLTADSKTLFQRSNVSPSLASLTMK</sequence>
<organism evidence="2 3">
    <name type="scientific">Steinernema glaseri</name>
    <dbReference type="NCBI Taxonomy" id="37863"/>
    <lineage>
        <taxon>Eukaryota</taxon>
        <taxon>Metazoa</taxon>
        <taxon>Ecdysozoa</taxon>
        <taxon>Nematoda</taxon>
        <taxon>Chromadorea</taxon>
        <taxon>Rhabditida</taxon>
        <taxon>Tylenchina</taxon>
        <taxon>Panagrolaimomorpha</taxon>
        <taxon>Strongyloidoidea</taxon>
        <taxon>Steinernematidae</taxon>
        <taxon>Steinernema</taxon>
    </lineage>
</organism>
<protein>
    <submittedName>
        <fullName evidence="3">G protein-coupled receptor</fullName>
    </submittedName>
</protein>
<feature type="transmembrane region" description="Helical" evidence="1">
    <location>
        <begin position="131"/>
        <end position="151"/>
    </location>
</feature>
<dbReference type="WBParaSite" id="L893_g2066.t1">
    <property type="protein sequence ID" value="L893_g2066.t1"/>
    <property type="gene ID" value="L893_g2066"/>
</dbReference>
<keyword evidence="1" id="KW-1133">Transmembrane helix</keyword>
<evidence type="ECO:0000313" key="2">
    <source>
        <dbReference type="Proteomes" id="UP000095287"/>
    </source>
</evidence>
<evidence type="ECO:0000313" key="3">
    <source>
        <dbReference type="WBParaSite" id="L893_g2066.t1"/>
    </source>
</evidence>
<accession>A0A1I7YXZ8</accession>
<feature type="transmembrane region" description="Helical" evidence="1">
    <location>
        <begin position="20"/>
        <end position="37"/>
    </location>
</feature>
<evidence type="ECO:0000256" key="1">
    <source>
        <dbReference type="SAM" id="Phobius"/>
    </source>
</evidence>
<keyword evidence="2" id="KW-1185">Reference proteome</keyword>
<feature type="transmembrane region" description="Helical" evidence="1">
    <location>
        <begin position="44"/>
        <end position="67"/>
    </location>
</feature>
<dbReference type="AlphaFoldDB" id="A0A1I7YXZ8"/>
<dbReference type="Proteomes" id="UP000095287">
    <property type="component" value="Unplaced"/>
</dbReference>
<feature type="transmembrane region" description="Helical" evidence="1">
    <location>
        <begin position="101"/>
        <end position="124"/>
    </location>
</feature>
<proteinExistence type="predicted"/>
<feature type="transmembrane region" description="Helical" evidence="1">
    <location>
        <begin position="171"/>
        <end position="191"/>
    </location>
</feature>
<keyword evidence="1" id="KW-0812">Transmembrane</keyword>
<keyword evidence="1" id="KW-0472">Membrane</keyword>
<reference evidence="3" key="1">
    <citation type="submission" date="2016-11" db="UniProtKB">
        <authorList>
            <consortium name="WormBaseParasite"/>
        </authorList>
    </citation>
    <scope>IDENTIFICATION</scope>
</reference>